<keyword evidence="11" id="KW-1185">Reference proteome</keyword>
<dbReference type="PANTHER" id="PTHR22930">
    <property type="match status" value="1"/>
</dbReference>
<dbReference type="AlphaFoldDB" id="A0AAV6YCU5"/>
<accession>A0AAV6YCU5</accession>
<dbReference type="PANTHER" id="PTHR22930:SF281">
    <property type="entry name" value="NUCLEASE"/>
    <property type="match status" value="1"/>
</dbReference>
<evidence type="ECO:0008006" key="12">
    <source>
        <dbReference type="Google" id="ProtNLM"/>
    </source>
</evidence>
<evidence type="ECO:0000256" key="5">
    <source>
        <dbReference type="ARBA" id="ARBA00022723"/>
    </source>
</evidence>
<dbReference type="GO" id="GO:0016787">
    <property type="term" value="F:hydrolase activity"/>
    <property type="evidence" value="ECO:0007669"/>
    <property type="project" value="UniProtKB-KW"/>
</dbReference>
<protein>
    <recommendedName>
        <fullName evidence="12">DDE Tnp4 domain-containing protein</fullName>
    </recommendedName>
</protein>
<comment type="caution">
    <text evidence="10">The sequence shown here is derived from an EMBL/GenBank/DDBJ whole genome shotgun (WGS) entry which is preliminary data.</text>
</comment>
<comment type="similarity">
    <text evidence="3">Belongs to the HARBI1 family.</text>
</comment>
<dbReference type="InterPro" id="IPR058353">
    <property type="entry name" value="DUF8040"/>
</dbReference>
<name>A0AAV6YCU5_9LAMI</name>
<gene>
    <name evidence="10" type="ORF">BUALT_Bualt01G0099300</name>
</gene>
<keyword evidence="5" id="KW-0479">Metal-binding</keyword>
<dbReference type="InterPro" id="IPR045249">
    <property type="entry name" value="HARBI1-like"/>
</dbReference>
<evidence type="ECO:0000256" key="3">
    <source>
        <dbReference type="ARBA" id="ARBA00006958"/>
    </source>
</evidence>
<dbReference type="EMBL" id="WHWC01000001">
    <property type="protein sequence ID" value="KAG8390589.1"/>
    <property type="molecule type" value="Genomic_DNA"/>
</dbReference>
<dbReference type="GO" id="GO:0005634">
    <property type="term" value="C:nucleus"/>
    <property type="evidence" value="ECO:0007669"/>
    <property type="project" value="UniProtKB-SubCell"/>
</dbReference>
<evidence type="ECO:0000256" key="2">
    <source>
        <dbReference type="ARBA" id="ARBA00004123"/>
    </source>
</evidence>
<evidence type="ECO:0000259" key="8">
    <source>
        <dbReference type="Pfam" id="PF13359"/>
    </source>
</evidence>
<dbReference type="Pfam" id="PF13359">
    <property type="entry name" value="DDE_Tnp_4"/>
    <property type="match status" value="1"/>
</dbReference>
<evidence type="ECO:0000313" key="10">
    <source>
        <dbReference type="EMBL" id="KAG8390589.1"/>
    </source>
</evidence>
<reference evidence="10" key="1">
    <citation type="submission" date="2019-10" db="EMBL/GenBank/DDBJ databases">
        <authorList>
            <person name="Zhang R."/>
            <person name="Pan Y."/>
            <person name="Wang J."/>
            <person name="Ma R."/>
            <person name="Yu S."/>
        </authorList>
    </citation>
    <scope>NUCLEOTIDE SEQUENCE</scope>
    <source>
        <strain evidence="10">LA-IB0</strain>
        <tissue evidence="10">Leaf</tissue>
    </source>
</reference>
<evidence type="ECO:0000313" key="11">
    <source>
        <dbReference type="Proteomes" id="UP000826271"/>
    </source>
</evidence>
<evidence type="ECO:0000256" key="6">
    <source>
        <dbReference type="ARBA" id="ARBA00022801"/>
    </source>
</evidence>
<dbReference type="InterPro" id="IPR027806">
    <property type="entry name" value="HARBI1_dom"/>
</dbReference>
<keyword evidence="4" id="KW-0540">Nuclease</keyword>
<feature type="domain" description="DDE Tnp4" evidence="8">
    <location>
        <begin position="59"/>
        <end position="186"/>
    </location>
</feature>
<comment type="subcellular location">
    <subcellularLocation>
        <location evidence="2">Nucleus</location>
    </subcellularLocation>
</comment>
<dbReference type="GO" id="GO:0004518">
    <property type="term" value="F:nuclease activity"/>
    <property type="evidence" value="ECO:0007669"/>
    <property type="project" value="UniProtKB-KW"/>
</dbReference>
<proteinExistence type="inferred from homology"/>
<evidence type="ECO:0000256" key="4">
    <source>
        <dbReference type="ARBA" id="ARBA00022722"/>
    </source>
</evidence>
<evidence type="ECO:0000259" key="9">
    <source>
        <dbReference type="Pfam" id="PF26138"/>
    </source>
</evidence>
<evidence type="ECO:0000256" key="1">
    <source>
        <dbReference type="ARBA" id="ARBA00001968"/>
    </source>
</evidence>
<keyword evidence="7" id="KW-0539">Nucleus</keyword>
<sequence>MHDLVNFTDETCINNLRMSRNAFGRLCYLLENNGGLVNTRNVTVCEQVAIFLTGCLGALDGTYIPLRVAQKDKALYRNKKADVSINVLVVCNKNMNYVYMLCGWKGSAADSRVLKDAITRDNDFRIPDEKYYLCDSGYTNGEGFLAPYRAVRYHIQEWNSHRTPPQNSHELFNYVHARARNVIERASMAASSSRMRGGAANLSTVEELQNNVNANQTGKDNKDGGDYVPVFNNVQFDEVQSMSFSHANTGGSSKSASKRKRKVVDENDDRFIDLMSLFCDKTNERLGDISRRIGYEHDASSSRKAVFEALGNLGSSLDMEGMILVSHLIVKDTKNMDIFFSFPNDGRKTMVHIILQGKFPSISGF</sequence>
<organism evidence="10 11">
    <name type="scientific">Buddleja alternifolia</name>
    <dbReference type="NCBI Taxonomy" id="168488"/>
    <lineage>
        <taxon>Eukaryota</taxon>
        <taxon>Viridiplantae</taxon>
        <taxon>Streptophyta</taxon>
        <taxon>Embryophyta</taxon>
        <taxon>Tracheophyta</taxon>
        <taxon>Spermatophyta</taxon>
        <taxon>Magnoliopsida</taxon>
        <taxon>eudicotyledons</taxon>
        <taxon>Gunneridae</taxon>
        <taxon>Pentapetalae</taxon>
        <taxon>asterids</taxon>
        <taxon>lamiids</taxon>
        <taxon>Lamiales</taxon>
        <taxon>Scrophulariaceae</taxon>
        <taxon>Buddlejeae</taxon>
        <taxon>Buddleja</taxon>
    </lineage>
</organism>
<evidence type="ECO:0000256" key="7">
    <source>
        <dbReference type="ARBA" id="ARBA00023242"/>
    </source>
</evidence>
<comment type="cofactor">
    <cofactor evidence="1">
        <name>a divalent metal cation</name>
        <dbReference type="ChEBI" id="CHEBI:60240"/>
    </cofactor>
</comment>
<keyword evidence="6" id="KW-0378">Hydrolase</keyword>
<feature type="domain" description="DUF8040" evidence="9">
    <location>
        <begin position="2"/>
        <end position="53"/>
    </location>
</feature>
<dbReference type="Proteomes" id="UP000826271">
    <property type="component" value="Unassembled WGS sequence"/>
</dbReference>
<dbReference type="Pfam" id="PF26138">
    <property type="entry name" value="DUF8040"/>
    <property type="match status" value="1"/>
</dbReference>
<dbReference type="GO" id="GO:0046872">
    <property type="term" value="F:metal ion binding"/>
    <property type="evidence" value="ECO:0007669"/>
    <property type="project" value="UniProtKB-KW"/>
</dbReference>